<dbReference type="KEGG" id="pfg:AB870_10415"/>
<evidence type="ECO:0000256" key="1">
    <source>
        <dbReference type="SAM" id="MobiDB-lite"/>
    </source>
</evidence>
<evidence type="ECO:0000313" key="3">
    <source>
        <dbReference type="Proteomes" id="UP000035651"/>
    </source>
</evidence>
<feature type="compositionally biased region" description="Polar residues" evidence="1">
    <location>
        <begin position="10"/>
        <end position="19"/>
    </location>
</feature>
<reference evidence="2" key="1">
    <citation type="submission" date="2016-06" db="EMBL/GenBank/DDBJ databases">
        <title>Complete Genome Sequence of Pandoraea faecigallinarum DSM-23572.</title>
        <authorList>
            <person name="Yong D."/>
            <person name="Ee R."/>
            <person name="Lim Y.-L."/>
            <person name="Yin W.-F."/>
            <person name="Chan K.-G."/>
        </authorList>
    </citation>
    <scope>NUCLEOTIDE SEQUENCE</scope>
    <source>
        <strain evidence="2">DSM 23572</strain>
    </source>
</reference>
<dbReference type="AlphaFoldDB" id="A0A0H3WV74"/>
<accession>A0A0H3WV74</accession>
<proteinExistence type="predicted"/>
<dbReference type="PATRIC" id="fig|656179.3.peg.2212"/>
<dbReference type="EMBL" id="CP011807">
    <property type="protein sequence ID" value="AKM30431.1"/>
    <property type="molecule type" value="Genomic_DNA"/>
</dbReference>
<name>A0A0H3WV74_9BURK</name>
<keyword evidence="3" id="KW-1185">Reference proteome</keyword>
<feature type="region of interest" description="Disordered" evidence="1">
    <location>
        <begin position="1"/>
        <end position="34"/>
    </location>
</feature>
<gene>
    <name evidence="2" type="ORF">AB870_10415</name>
</gene>
<protein>
    <recommendedName>
        <fullName evidence="4">Conjugal transfer protein TraD</fullName>
    </recommendedName>
</protein>
<evidence type="ECO:0008006" key="4">
    <source>
        <dbReference type="Google" id="ProtNLM"/>
    </source>
</evidence>
<dbReference type="Proteomes" id="UP000035651">
    <property type="component" value="Chromosome"/>
</dbReference>
<dbReference type="OrthoDB" id="7477520at2"/>
<dbReference type="STRING" id="656179.AB870_10415"/>
<dbReference type="RefSeq" id="WP_047906280.1">
    <property type="nucleotide sequence ID" value="NZ_CP011807.3"/>
</dbReference>
<sequence length="99" mass="10380">MTMSSDEKQSNLNATTQPSDKAGNATGAFKENALSEQDAIASGNVLANLADAPEPTFLDDEGPTLDVPLFITRNNARELFGLCPGETVAQALARKAKEG</sequence>
<organism evidence="2 3">
    <name type="scientific">Pandoraea faecigallinarum</name>
    <dbReference type="NCBI Taxonomy" id="656179"/>
    <lineage>
        <taxon>Bacteria</taxon>
        <taxon>Pseudomonadati</taxon>
        <taxon>Pseudomonadota</taxon>
        <taxon>Betaproteobacteria</taxon>
        <taxon>Burkholderiales</taxon>
        <taxon>Burkholderiaceae</taxon>
        <taxon>Pandoraea</taxon>
    </lineage>
</organism>
<evidence type="ECO:0000313" key="2">
    <source>
        <dbReference type="EMBL" id="AKM30431.1"/>
    </source>
</evidence>